<feature type="compositionally biased region" description="Basic and acidic residues" evidence="1">
    <location>
        <begin position="539"/>
        <end position="548"/>
    </location>
</feature>
<dbReference type="EMBL" id="FCON02000021">
    <property type="protein sequence ID" value="SAL49734.1"/>
    <property type="molecule type" value="Genomic_DNA"/>
</dbReference>
<accession>A0A158HZA4</accession>
<sequence>MQRETAPYRTTSAKPCPREGDQGPAHMSTPQMPIAPADPAVRTPAVAATPRRHWRELVCLALEADDLYGAAALYPYASGSDRKRLGSRLFNTRRDRLALAALSFAPAAVLARLATVASESSDTTLGVRLARNPSTPGPALDALASQAGAIDDAGRLWQLLARHANAPHALLAAIASRTDDVAVLRALCENVGVPADLLTQLERRGIATLQRLLAIHLATDEETLTRLWNSTRANAVRAQVLRHPYCPDALLRSIPASVPEKRSVALHARTSGEVLTLLARDDEATVRRAAAVNPGTPAGALIALCFDAEPAVRRAVAARADVAPRVADWLAEDADAWVRRSLARNPACSTEWLERLVQDAESEVRRAVSRHPRCPARLLALLATDDVAWVRAGVAYRDDLPRAVLSQLARDTDIDVLSGVARNPATPQAGLARLAEHDVPDVRRGVILNRQATRRVLLPLREEAYPLHRVLVFEHPNLTDADRWRMRLDPDSEARMRIFGYFGRTLAPDTSPAHASRAAALSQPPIYSSTPCMNRRTRWSQDEDTRNH</sequence>
<dbReference type="SUPFAM" id="SSF48371">
    <property type="entry name" value="ARM repeat"/>
    <property type="match status" value="1"/>
</dbReference>
<evidence type="ECO:0000313" key="2">
    <source>
        <dbReference type="EMBL" id="SAL49734.1"/>
    </source>
</evidence>
<dbReference type="InterPro" id="IPR016024">
    <property type="entry name" value="ARM-type_fold"/>
</dbReference>
<dbReference type="Gene3D" id="1.25.10.10">
    <property type="entry name" value="Leucine-rich Repeat Variant"/>
    <property type="match status" value="1"/>
</dbReference>
<dbReference type="Pfam" id="PF01816">
    <property type="entry name" value="LRV"/>
    <property type="match status" value="1"/>
</dbReference>
<comment type="caution">
    <text evidence="2">The sequence shown here is derived from an EMBL/GenBank/DDBJ whole genome shotgun (WGS) entry which is preliminary data.</text>
</comment>
<dbReference type="Proteomes" id="UP000054770">
    <property type="component" value="Unassembled WGS sequence"/>
</dbReference>
<feature type="region of interest" description="Disordered" evidence="1">
    <location>
        <begin position="1"/>
        <end position="37"/>
    </location>
</feature>
<keyword evidence="3" id="KW-1185">Reference proteome</keyword>
<dbReference type="InterPro" id="IPR011989">
    <property type="entry name" value="ARM-like"/>
</dbReference>
<protein>
    <submittedName>
        <fullName evidence="2">Leucine rich repeat variant</fullName>
    </submittedName>
</protein>
<name>A0A158HZA4_9BURK</name>
<reference evidence="2" key="1">
    <citation type="submission" date="2016-01" db="EMBL/GenBank/DDBJ databases">
        <authorList>
            <person name="Peeters C."/>
        </authorList>
    </citation>
    <scope>NUCLEOTIDE SEQUENCE [LARGE SCALE GENOMIC DNA]</scope>
    <source>
        <strain evidence="2">LMG 22940</strain>
    </source>
</reference>
<evidence type="ECO:0000256" key="1">
    <source>
        <dbReference type="SAM" id="MobiDB-lite"/>
    </source>
</evidence>
<evidence type="ECO:0000313" key="3">
    <source>
        <dbReference type="Proteomes" id="UP000054770"/>
    </source>
</evidence>
<dbReference type="InterPro" id="IPR004830">
    <property type="entry name" value="LRR_variant"/>
</dbReference>
<organism evidence="2 3">
    <name type="scientific">Caballeronia choica</name>
    <dbReference type="NCBI Taxonomy" id="326476"/>
    <lineage>
        <taxon>Bacteria</taxon>
        <taxon>Pseudomonadati</taxon>
        <taxon>Pseudomonadota</taxon>
        <taxon>Betaproteobacteria</taxon>
        <taxon>Burkholderiales</taxon>
        <taxon>Burkholderiaceae</taxon>
        <taxon>Caballeronia</taxon>
    </lineage>
</organism>
<gene>
    <name evidence="2" type="ORF">AWB68_02466</name>
</gene>
<dbReference type="AlphaFoldDB" id="A0A158HZA4"/>
<feature type="region of interest" description="Disordered" evidence="1">
    <location>
        <begin position="513"/>
        <end position="548"/>
    </location>
</feature>
<proteinExistence type="predicted"/>